<dbReference type="InterPro" id="IPR036390">
    <property type="entry name" value="WH_DNA-bd_sf"/>
</dbReference>
<dbReference type="InterPro" id="IPR006118">
    <property type="entry name" value="Recombinase_CS"/>
</dbReference>
<accession>A0A5R9GLJ3</accession>
<reference evidence="4 5" key="1">
    <citation type="submission" date="2019-05" db="EMBL/GenBank/DDBJ databases">
        <authorList>
            <person name="Narsing Rao M.P."/>
            <person name="Li W.J."/>
        </authorList>
    </citation>
    <scope>NUCLEOTIDE SEQUENCE [LARGE SCALE GENOMIC DNA]</scope>
    <source>
        <strain evidence="4 5">SYSU_K30003</strain>
    </source>
</reference>
<dbReference type="SUPFAM" id="SSF53067">
    <property type="entry name" value="Actin-like ATPase domain"/>
    <property type="match status" value="1"/>
</dbReference>
<sequence length="398" mass="41018">MAGTRGRGPTLSKDINRKLIYEALKRRGTTTRTELSAALGLTKNTVNAIVEELASAGYVRMTGLTVSGGAGRKALGVAFEPANRKALGFQLLSRSILAVTTDLCGTPLEREELPLSETTPEATVAAVAAHAAAAQAAEPNRPLVGVGLGVPALVDPASGRVALSTHLGWRDVPLRAMLADALPLGRILVDNSVKLAAQGELWFGAGRGTNHFAYCSFGAGVGCGIAIGGDIVRGEGGLAGELGHTVVEPDGPRCACGNAGCLEAVAGLPALFARVAAATGEPPERLDAASLAERARQGDEAVLRELTRVGRAIGVALAPLVNLLNPRYVVCDGPLMLASDTLFPIIRQEMRGRSLSPASAQAELVRSSLHPLATAVGAAAGVVRAWEHQADPLEPIPF</sequence>
<dbReference type="Gene3D" id="1.10.10.10">
    <property type="entry name" value="Winged helix-like DNA-binding domain superfamily/Winged helix DNA-binding domain"/>
    <property type="match status" value="1"/>
</dbReference>
<dbReference type="GO" id="GO:0042732">
    <property type="term" value="P:D-xylose metabolic process"/>
    <property type="evidence" value="ECO:0007669"/>
    <property type="project" value="UniProtKB-KW"/>
</dbReference>
<evidence type="ECO:0000256" key="2">
    <source>
        <dbReference type="ARBA" id="ARBA00006479"/>
    </source>
</evidence>
<dbReference type="InterPro" id="IPR000600">
    <property type="entry name" value="ROK"/>
</dbReference>
<keyword evidence="3" id="KW-0119">Carbohydrate metabolism</keyword>
<dbReference type="InterPro" id="IPR043129">
    <property type="entry name" value="ATPase_NBD"/>
</dbReference>
<dbReference type="Proteomes" id="UP000309676">
    <property type="component" value="Unassembled WGS sequence"/>
</dbReference>
<dbReference type="InterPro" id="IPR036388">
    <property type="entry name" value="WH-like_DNA-bd_sf"/>
</dbReference>
<dbReference type="GO" id="GO:0000150">
    <property type="term" value="F:DNA strand exchange activity"/>
    <property type="evidence" value="ECO:0007669"/>
    <property type="project" value="InterPro"/>
</dbReference>
<comment type="caution">
    <text evidence="4">The sequence shown here is derived from an EMBL/GenBank/DDBJ whole genome shotgun (WGS) entry which is preliminary data.</text>
</comment>
<evidence type="ECO:0000256" key="3">
    <source>
        <dbReference type="ARBA" id="ARBA00022629"/>
    </source>
</evidence>
<dbReference type="OrthoDB" id="9796533at2"/>
<dbReference type="Pfam" id="PF13412">
    <property type="entry name" value="HTH_24"/>
    <property type="match status" value="1"/>
</dbReference>
<dbReference type="EMBL" id="VCIW01000001">
    <property type="protein sequence ID" value="TLS53993.1"/>
    <property type="molecule type" value="Genomic_DNA"/>
</dbReference>
<dbReference type="Pfam" id="PF00480">
    <property type="entry name" value="ROK"/>
    <property type="match status" value="1"/>
</dbReference>
<dbReference type="Gene3D" id="3.30.420.40">
    <property type="match status" value="2"/>
</dbReference>
<dbReference type="PROSITE" id="PS00398">
    <property type="entry name" value="RECOMBINASES_2"/>
    <property type="match status" value="1"/>
</dbReference>
<protein>
    <submittedName>
        <fullName evidence="4">ROK family transcriptional regulator</fullName>
    </submittedName>
</protein>
<keyword evidence="5" id="KW-1185">Reference proteome</keyword>
<evidence type="ECO:0000313" key="4">
    <source>
        <dbReference type="EMBL" id="TLS53993.1"/>
    </source>
</evidence>
<name>A0A5R9GLJ3_9BACL</name>
<evidence type="ECO:0000313" key="5">
    <source>
        <dbReference type="Proteomes" id="UP000309676"/>
    </source>
</evidence>
<proteinExistence type="inferred from homology"/>
<organism evidence="4 5">
    <name type="scientific">Paenibacillus antri</name>
    <dbReference type="NCBI Taxonomy" id="2582848"/>
    <lineage>
        <taxon>Bacteria</taxon>
        <taxon>Bacillati</taxon>
        <taxon>Bacillota</taxon>
        <taxon>Bacilli</taxon>
        <taxon>Bacillales</taxon>
        <taxon>Paenibacillaceae</taxon>
        <taxon>Paenibacillus</taxon>
    </lineage>
</organism>
<dbReference type="PANTHER" id="PTHR18964:SF149">
    <property type="entry name" value="BIFUNCTIONAL UDP-N-ACETYLGLUCOSAMINE 2-EPIMERASE_N-ACETYLMANNOSAMINE KINASE"/>
    <property type="match status" value="1"/>
</dbReference>
<dbReference type="SUPFAM" id="SSF46785">
    <property type="entry name" value="Winged helix' DNA-binding domain"/>
    <property type="match status" value="1"/>
</dbReference>
<comment type="function">
    <text evidence="1">Transcriptional repressor of xylose-utilizing enzymes.</text>
</comment>
<keyword evidence="3" id="KW-0859">Xylose metabolism</keyword>
<comment type="similarity">
    <text evidence="2">Belongs to the ROK (NagC/XylR) family.</text>
</comment>
<dbReference type="AlphaFoldDB" id="A0A5R9GLJ3"/>
<dbReference type="RefSeq" id="WP_138191664.1">
    <property type="nucleotide sequence ID" value="NZ_VCIW01000001.1"/>
</dbReference>
<evidence type="ECO:0000256" key="1">
    <source>
        <dbReference type="ARBA" id="ARBA00002486"/>
    </source>
</evidence>
<dbReference type="PANTHER" id="PTHR18964">
    <property type="entry name" value="ROK (REPRESSOR, ORF, KINASE) FAMILY"/>
    <property type="match status" value="1"/>
</dbReference>
<gene>
    <name evidence="4" type="ORF">FE782_01185</name>
</gene>